<dbReference type="Proteomes" id="UP000235025">
    <property type="component" value="Unassembled WGS sequence"/>
</dbReference>
<dbReference type="AlphaFoldDB" id="A0A2N6KKL3"/>
<feature type="transmembrane region" description="Helical" evidence="5">
    <location>
        <begin position="100"/>
        <end position="116"/>
    </location>
</feature>
<feature type="transmembrane region" description="Helical" evidence="5">
    <location>
        <begin position="446"/>
        <end position="464"/>
    </location>
</feature>
<feature type="transmembrane region" description="Helical" evidence="5">
    <location>
        <begin position="185"/>
        <end position="203"/>
    </location>
</feature>
<reference evidence="7 8" key="1">
    <citation type="submission" date="2017-07" db="EMBL/GenBank/DDBJ databases">
        <title>Genomes of Fischerella (Mastigocladus) sp. strains.</title>
        <authorList>
            <person name="Miller S.R."/>
        </authorList>
    </citation>
    <scope>NUCLEOTIDE SEQUENCE [LARGE SCALE GENOMIC DNA]</scope>
    <source>
        <strain evidence="7 8">CCMEE 5268</strain>
    </source>
</reference>
<dbReference type="InterPro" id="IPR051533">
    <property type="entry name" value="WaaL-like"/>
</dbReference>
<dbReference type="InterPro" id="IPR007016">
    <property type="entry name" value="O-antigen_ligase-rel_domated"/>
</dbReference>
<dbReference type="NCBIfam" id="TIGR00947">
    <property type="entry name" value="2A73"/>
    <property type="match status" value="1"/>
</dbReference>
<dbReference type="EMBL" id="NMQA01000040">
    <property type="protein sequence ID" value="PMB00279.1"/>
    <property type="molecule type" value="Genomic_DNA"/>
</dbReference>
<sequence length="509" mass="57165">MDYGLEIFLFLKNTELSLNPSSTLCASCLQHLMNLIWQKFTLSYFPVKEYLDSSYLHGSLVGVLRSWRQSSILMQWGDIIAATLVSLVLVLAPFTAANTTLLGVLLAACAGFWLLLTLSDEVSSSNNLFATPIHLLVLLYWGVCVIATALSPEKKAALEGLINFTLYLVFFALCARILKSPRIRAFLLVLYLHVSLVVSIYGVRQKFFGAAQLATWVDPESPLSKNTRVYSYLGNPNLLAGYLLPAVILSLVAVFAWRGWLRKGLAITMLVVNIACFRFADSRGSFIGLAIALVAIVLLLRYWYADYLPRFWRIWLVPILLGCFVAFFAIMFGVSETFRLRITSIFAGRNDSSNNFRINVWTAVFRMIQDYPIFGIGPGHDVFNKIYPLYQLPRYNALSAYSVLLEVTVETGIVGLVSFVWLLVVIFNTGWLQLQRFRQLNSVDGLWLIGAIAALVGMLGHGFVDTVWYRPVVNSIWWLLVALVASYWTPVVSDHNRQGKSLHPELGIN</sequence>
<keyword evidence="2 5" id="KW-0812">Transmembrane</keyword>
<feature type="transmembrane region" description="Helical" evidence="5">
    <location>
        <begin position="311"/>
        <end position="334"/>
    </location>
</feature>
<keyword evidence="4 5" id="KW-0472">Membrane</keyword>
<name>A0A2N6KKL3_9CYAN</name>
<evidence type="ECO:0000256" key="3">
    <source>
        <dbReference type="ARBA" id="ARBA00022989"/>
    </source>
</evidence>
<evidence type="ECO:0000259" key="6">
    <source>
        <dbReference type="Pfam" id="PF04932"/>
    </source>
</evidence>
<evidence type="ECO:0000256" key="5">
    <source>
        <dbReference type="SAM" id="Phobius"/>
    </source>
</evidence>
<feature type="transmembrane region" description="Helical" evidence="5">
    <location>
        <begin position="156"/>
        <end position="178"/>
    </location>
</feature>
<feature type="transmembrane region" description="Helical" evidence="5">
    <location>
        <begin position="413"/>
        <end position="434"/>
    </location>
</feature>
<evidence type="ECO:0000256" key="1">
    <source>
        <dbReference type="ARBA" id="ARBA00004141"/>
    </source>
</evidence>
<feature type="transmembrane region" description="Helical" evidence="5">
    <location>
        <begin position="128"/>
        <end position="150"/>
    </location>
</feature>
<protein>
    <submittedName>
        <fullName evidence="7">Putative bicarbonate transporter, IctB family</fullName>
    </submittedName>
</protein>
<comment type="subcellular location">
    <subcellularLocation>
        <location evidence="1">Membrane</location>
        <topology evidence="1">Multi-pass membrane protein</topology>
    </subcellularLocation>
</comment>
<dbReference type="GO" id="GO:0016020">
    <property type="term" value="C:membrane"/>
    <property type="evidence" value="ECO:0007669"/>
    <property type="project" value="UniProtKB-SubCell"/>
</dbReference>
<accession>A0A2N6KKL3</accession>
<evidence type="ECO:0000256" key="4">
    <source>
        <dbReference type="ARBA" id="ARBA00023136"/>
    </source>
</evidence>
<comment type="caution">
    <text evidence="7">The sequence shown here is derived from an EMBL/GenBank/DDBJ whole genome shotgun (WGS) entry which is preliminary data.</text>
</comment>
<organism evidence="7 8">
    <name type="scientific">Fischerella thermalis CCMEE 5268</name>
    <dbReference type="NCBI Taxonomy" id="2019662"/>
    <lineage>
        <taxon>Bacteria</taxon>
        <taxon>Bacillati</taxon>
        <taxon>Cyanobacteriota</taxon>
        <taxon>Cyanophyceae</taxon>
        <taxon>Nostocales</taxon>
        <taxon>Hapalosiphonaceae</taxon>
        <taxon>Fischerella</taxon>
    </lineage>
</organism>
<dbReference type="PANTHER" id="PTHR37422">
    <property type="entry name" value="TEICHURONIC ACID BIOSYNTHESIS PROTEIN TUAE"/>
    <property type="match status" value="1"/>
</dbReference>
<evidence type="ECO:0000313" key="8">
    <source>
        <dbReference type="Proteomes" id="UP000235025"/>
    </source>
</evidence>
<dbReference type="InterPro" id="IPR006007">
    <property type="entry name" value="Inorganic_carbon_transpt"/>
</dbReference>
<evidence type="ECO:0000256" key="2">
    <source>
        <dbReference type="ARBA" id="ARBA00022692"/>
    </source>
</evidence>
<feature type="transmembrane region" description="Helical" evidence="5">
    <location>
        <begin position="476"/>
        <end position="493"/>
    </location>
</feature>
<feature type="transmembrane region" description="Helical" evidence="5">
    <location>
        <begin position="286"/>
        <end position="304"/>
    </location>
</feature>
<evidence type="ECO:0000313" key="7">
    <source>
        <dbReference type="EMBL" id="PMB00279.1"/>
    </source>
</evidence>
<gene>
    <name evidence="7" type="primary">ictB</name>
    <name evidence="7" type="ORF">CEN50_03840</name>
</gene>
<dbReference type="Pfam" id="PF04932">
    <property type="entry name" value="Wzy_C"/>
    <property type="match status" value="1"/>
</dbReference>
<keyword evidence="3 5" id="KW-1133">Transmembrane helix</keyword>
<dbReference type="PANTHER" id="PTHR37422:SF22">
    <property type="entry name" value="SLR1515 PROTEIN"/>
    <property type="match status" value="1"/>
</dbReference>
<feature type="transmembrane region" description="Helical" evidence="5">
    <location>
        <begin position="239"/>
        <end position="257"/>
    </location>
</feature>
<feature type="domain" description="O-antigen ligase-related" evidence="6">
    <location>
        <begin position="270"/>
        <end position="420"/>
    </location>
</feature>
<proteinExistence type="predicted"/>